<reference evidence="1 2" key="1">
    <citation type="journal article" date="2019" name="Microbiol. Resour. Announc.">
        <title>High-quality draft genome sequence of Fusarium oxysporum f. sp. cubense strain 160527, a causal agent of Panama disease.</title>
        <authorList>
            <person name="Asai S."/>
            <person name="Ayukawa Y."/>
            <person name="Gan P."/>
            <person name="Masuda S."/>
            <person name="Komatsu K."/>
            <person name="Shirasu K."/>
            <person name="Arie T."/>
        </authorList>
    </citation>
    <scope>NUCLEOTIDE SEQUENCE [LARGE SCALE GENOMIC DNA]</scope>
    <source>
        <strain evidence="1 2">160527</strain>
    </source>
</reference>
<dbReference type="SUPFAM" id="SSF56112">
    <property type="entry name" value="Protein kinase-like (PK-like)"/>
    <property type="match status" value="1"/>
</dbReference>
<dbReference type="InterPro" id="IPR051678">
    <property type="entry name" value="AGP_Transferase"/>
</dbReference>
<comment type="caution">
    <text evidence="1">The sequence shown here is derived from an EMBL/GenBank/DDBJ whole genome shotgun (WGS) entry which is preliminary data.</text>
</comment>
<organism evidence="1 2">
    <name type="scientific">Fusarium oxysporum f. sp. cubense</name>
    <dbReference type="NCBI Taxonomy" id="61366"/>
    <lineage>
        <taxon>Eukaryota</taxon>
        <taxon>Fungi</taxon>
        <taxon>Dikarya</taxon>
        <taxon>Ascomycota</taxon>
        <taxon>Pezizomycotina</taxon>
        <taxon>Sordariomycetes</taxon>
        <taxon>Hypocreomycetidae</taxon>
        <taxon>Hypocreales</taxon>
        <taxon>Nectriaceae</taxon>
        <taxon>Fusarium</taxon>
        <taxon>Fusarium oxysporum species complex</taxon>
    </lineage>
</organism>
<sequence>MVLRLPRASAIENPKVEAQYHSIYFITLPPIELSRGHYELVLRVAGNHLPNIKTKNEIGVMTWLSKNTTIPLPEVIAYDDFTDNPAHPWGGIGGLTLDDQGEVQLGTVVDETFWQVPDIEALWPEGETVASLNIGGSYKTYVEYMVAHVNKYIRLIQIHEKLAFMRDTIPRLEAFVVALPKHADQLNNVKLRLAHKDLQFTNMISDPLPGKITGILDREFAGVVPYPQWNPRSSFLWNRTYTPKSLDEEYRLLEVFKQRSKEKGCKLFEETEYTSPLQEDMQRAVDFLRAIVEVSPRGQRQELVQGWKDMVLENIAKFGA</sequence>
<evidence type="ECO:0000313" key="2">
    <source>
        <dbReference type="Proteomes" id="UP000320707"/>
    </source>
</evidence>
<dbReference type="Gene3D" id="3.90.1200.10">
    <property type="match status" value="1"/>
</dbReference>
<dbReference type="EMBL" id="SRMI01000008">
    <property type="protein sequence ID" value="TVY64934.1"/>
    <property type="molecule type" value="Genomic_DNA"/>
</dbReference>
<dbReference type="PANTHER" id="PTHR21310:SF13">
    <property type="entry name" value="AMINOGLYCOSIDE PHOSPHOTRANSFERASE DOMAIN-CONTAINING PROTEIN"/>
    <property type="match status" value="1"/>
</dbReference>
<proteinExistence type="predicted"/>
<name>A0A559KXK2_FUSOC</name>
<evidence type="ECO:0000313" key="1">
    <source>
        <dbReference type="EMBL" id="TVY64934.1"/>
    </source>
</evidence>
<protein>
    <recommendedName>
        <fullName evidence="3">Aminoglycoside phosphotransferase domain-containing protein</fullName>
    </recommendedName>
</protein>
<evidence type="ECO:0008006" key="3">
    <source>
        <dbReference type="Google" id="ProtNLM"/>
    </source>
</evidence>
<dbReference type="AlphaFoldDB" id="A0A559KXK2"/>
<dbReference type="Proteomes" id="UP000320707">
    <property type="component" value="Unassembled WGS sequence"/>
</dbReference>
<dbReference type="PANTHER" id="PTHR21310">
    <property type="entry name" value="AMINOGLYCOSIDE PHOSPHOTRANSFERASE-RELATED-RELATED"/>
    <property type="match status" value="1"/>
</dbReference>
<accession>A0A559KXK2</accession>
<dbReference type="InterPro" id="IPR011009">
    <property type="entry name" value="Kinase-like_dom_sf"/>
</dbReference>
<gene>
    <name evidence="1" type="ORF">Focb16_v016420</name>
</gene>